<keyword evidence="3" id="KW-1185">Reference proteome</keyword>
<dbReference type="Proteomes" id="UP000516444">
    <property type="component" value="Chromosome"/>
</dbReference>
<gene>
    <name evidence="2" type="ORF">GCM10017557_62810</name>
</gene>
<dbReference type="KEGG" id="sgm:GCM10017557_62810"/>
<dbReference type="AlphaFoldDB" id="A0A7G1P8N6"/>
<feature type="region of interest" description="Disordered" evidence="1">
    <location>
        <begin position="1"/>
        <end position="65"/>
    </location>
</feature>
<evidence type="ECO:0000313" key="2">
    <source>
        <dbReference type="EMBL" id="BCL31422.1"/>
    </source>
</evidence>
<evidence type="ECO:0000256" key="1">
    <source>
        <dbReference type="SAM" id="MobiDB-lite"/>
    </source>
</evidence>
<accession>A0A7G1P8N6</accession>
<organism evidence="2 3">
    <name type="scientific">Streptomyces aurantiacus</name>
    <dbReference type="NCBI Taxonomy" id="47760"/>
    <lineage>
        <taxon>Bacteria</taxon>
        <taxon>Bacillati</taxon>
        <taxon>Actinomycetota</taxon>
        <taxon>Actinomycetes</taxon>
        <taxon>Kitasatosporales</taxon>
        <taxon>Streptomycetaceae</taxon>
        <taxon>Streptomyces</taxon>
        <taxon>Streptomyces aurantiacus group</taxon>
    </lineage>
</organism>
<feature type="compositionally biased region" description="Basic and acidic residues" evidence="1">
    <location>
        <begin position="12"/>
        <end position="25"/>
    </location>
</feature>
<sequence>MRLAADEEIDRDEGCQAHDRQDPKGHGNIHCAPPAVRNGKGQRRRCRRSLPPDVSGARDAPGVIRADAPGSCQIRIDGCAAVVREYSPPHPQQYPITKER</sequence>
<evidence type="ECO:0000313" key="3">
    <source>
        <dbReference type="Proteomes" id="UP000516444"/>
    </source>
</evidence>
<reference evidence="2 3" key="1">
    <citation type="journal article" date="2014" name="Int. J. Syst. Evol. Microbiol.">
        <title>Complete genome sequence of Corynebacterium casei LMG S-19264T (=DSM 44701T), isolated from a smear-ripened cheese.</title>
        <authorList>
            <consortium name="US DOE Joint Genome Institute (JGI-PGF)"/>
            <person name="Walter F."/>
            <person name="Albersmeier A."/>
            <person name="Kalinowski J."/>
            <person name="Ruckert C."/>
        </authorList>
    </citation>
    <scope>NUCLEOTIDE SEQUENCE [LARGE SCALE GENOMIC DNA]</scope>
    <source>
        <strain evidence="2 3">JCM 4677</strain>
    </source>
</reference>
<dbReference type="EMBL" id="AP023440">
    <property type="protein sequence ID" value="BCL31422.1"/>
    <property type="molecule type" value="Genomic_DNA"/>
</dbReference>
<feature type="compositionally biased region" description="Acidic residues" evidence="1">
    <location>
        <begin position="1"/>
        <end position="11"/>
    </location>
</feature>
<name>A0A7G1P8N6_9ACTN</name>
<proteinExistence type="predicted"/>
<protein>
    <submittedName>
        <fullName evidence="2">Uncharacterized protein</fullName>
    </submittedName>
</protein>